<dbReference type="GO" id="GO:0005634">
    <property type="term" value="C:nucleus"/>
    <property type="evidence" value="ECO:0007669"/>
    <property type="project" value="EnsemblPlants"/>
</dbReference>
<accession>A0A5P1EYZ3</accession>
<evidence type="ECO:0000313" key="2">
    <source>
        <dbReference type="Proteomes" id="UP000243459"/>
    </source>
</evidence>
<dbReference type="Pfam" id="PF08568">
    <property type="entry name" value="Kinetochor_Ybp2"/>
    <property type="match status" value="2"/>
</dbReference>
<dbReference type="OrthoDB" id="619536at2759"/>
<dbReference type="Gene3D" id="1.25.10.10">
    <property type="entry name" value="Leucine-rich Repeat Variant"/>
    <property type="match status" value="1"/>
</dbReference>
<reference evidence="2" key="1">
    <citation type="journal article" date="2017" name="Nat. Commun.">
        <title>The asparagus genome sheds light on the origin and evolution of a young Y chromosome.</title>
        <authorList>
            <person name="Harkess A."/>
            <person name="Zhou J."/>
            <person name="Xu C."/>
            <person name="Bowers J.E."/>
            <person name="Van der Hulst R."/>
            <person name="Ayyampalayam S."/>
            <person name="Mercati F."/>
            <person name="Riccardi P."/>
            <person name="McKain M.R."/>
            <person name="Kakrana A."/>
            <person name="Tang H."/>
            <person name="Ray J."/>
            <person name="Groenendijk J."/>
            <person name="Arikit S."/>
            <person name="Mathioni S.M."/>
            <person name="Nakano M."/>
            <person name="Shan H."/>
            <person name="Telgmann-Rauber A."/>
            <person name="Kanno A."/>
            <person name="Yue Z."/>
            <person name="Chen H."/>
            <person name="Li W."/>
            <person name="Chen Y."/>
            <person name="Xu X."/>
            <person name="Zhang Y."/>
            <person name="Luo S."/>
            <person name="Chen H."/>
            <person name="Gao J."/>
            <person name="Mao Z."/>
            <person name="Pires J.C."/>
            <person name="Luo M."/>
            <person name="Kudrna D."/>
            <person name="Wing R.A."/>
            <person name="Meyers B.C."/>
            <person name="Yi K."/>
            <person name="Kong H."/>
            <person name="Lavrijsen P."/>
            <person name="Sunseri F."/>
            <person name="Falavigna A."/>
            <person name="Ye Y."/>
            <person name="Leebens-Mack J.H."/>
            <person name="Chen G."/>
        </authorList>
    </citation>
    <scope>NUCLEOTIDE SEQUENCE [LARGE SCALE GENOMIC DNA]</scope>
    <source>
        <strain evidence="2">cv. DH0086</strain>
    </source>
</reference>
<dbReference type="InterPro" id="IPR013877">
    <property type="entry name" value="YAP-bd/ALF4/Glomulin"/>
</dbReference>
<dbReference type="GO" id="GO:0055105">
    <property type="term" value="F:ubiquitin-protein transferase inhibitor activity"/>
    <property type="evidence" value="ECO:0007669"/>
    <property type="project" value="TreeGrafter"/>
</dbReference>
<dbReference type="EMBL" id="CM007385">
    <property type="protein sequence ID" value="ONK70397.1"/>
    <property type="molecule type" value="Genomic_DNA"/>
</dbReference>
<protein>
    <recommendedName>
        <fullName evidence="3">Aberrant root formation protein 4</fullName>
    </recommendedName>
</protein>
<dbReference type="PANTHER" id="PTHR15430:SF1">
    <property type="entry name" value="GLOMULIN"/>
    <property type="match status" value="1"/>
</dbReference>
<dbReference type="AlphaFoldDB" id="A0A5P1EYZ3"/>
<evidence type="ECO:0008006" key="3">
    <source>
        <dbReference type="Google" id="ProtNLM"/>
    </source>
</evidence>
<dbReference type="Proteomes" id="UP000243459">
    <property type="component" value="Chromosome 5"/>
</dbReference>
<dbReference type="OMA" id="YPWVIKS"/>
<dbReference type="Gramene" id="ONK70397">
    <property type="protein sequence ID" value="ONK70397"/>
    <property type="gene ID" value="A4U43_C05F33290"/>
</dbReference>
<dbReference type="GO" id="GO:0005737">
    <property type="term" value="C:cytoplasm"/>
    <property type="evidence" value="ECO:0007669"/>
    <property type="project" value="EnsemblPlants"/>
</dbReference>
<dbReference type="PANTHER" id="PTHR15430">
    <property type="entry name" value="GLOMULIN"/>
    <property type="match status" value="1"/>
</dbReference>
<name>A0A5P1EYZ3_ASPOF</name>
<evidence type="ECO:0000313" key="1">
    <source>
        <dbReference type="EMBL" id="ONK70397.1"/>
    </source>
</evidence>
<dbReference type="InterPro" id="IPR019516">
    <property type="entry name" value="Glomulin/ALF4"/>
</dbReference>
<keyword evidence="2" id="KW-1185">Reference proteome</keyword>
<gene>
    <name evidence="1" type="ORF">A4U43_C05F33290</name>
</gene>
<proteinExistence type="predicted"/>
<sequence>MSASRLKESLQACSKSFETGDIAESDEAVAGAVSLLDSIAEAPPPDAEDVLIEIDRFLSSQQSNRMAVDALSLEFPKVVIRFASLSDKCEEIAGDVIKNLVGICNPRDMLSILCEALDSHINVSRAPIYYVLLLNELSKVFRRIQRRQIEQLKVALPVILKVIYEVSSDTDEGDRNSLDELFGAAYSIGTSIQKICEELEERMKQELCAILGLYALQNIALVSRSRRAHRASSLCLHVVEFSRFLRFCGLSYSGLITGSDFNSIAGKISKMDGDDVMACFSFALDGASLAVIWGLISDKVADAAGQQVDATLNIIRNHSNKRWLAVCMLKSIFSSIHYPWEIKSHSIDLLLSIMGGVDPKEAYDKSIDFASFMPGIFAVLKGIERTVIGAPDASSRKRTFGALRKVVSSLPCSERFDVLKALITNSVSPSMMALLVDIVKEEIHVESHQKITPGADETTKGQIYKESCPFWTPHVLDVVELILKPPQGGPPPLPEHSEPVLSALNLYRFILILESSGKTNQTGVLEENTLRKAYSEWLLPLRTLTMGIQAGNESGCGELADGILCALAPVQLVLHRCIELVEEKLKHSV</sequence>
<dbReference type="InterPro" id="IPR011989">
    <property type="entry name" value="ARM-like"/>
</dbReference>
<dbReference type="GO" id="GO:1990110">
    <property type="term" value="P:callus formation"/>
    <property type="evidence" value="ECO:0007669"/>
    <property type="project" value="EnsemblPlants"/>
</dbReference>
<organism evidence="1 2">
    <name type="scientific">Asparagus officinalis</name>
    <name type="common">Garden asparagus</name>
    <dbReference type="NCBI Taxonomy" id="4686"/>
    <lineage>
        <taxon>Eukaryota</taxon>
        <taxon>Viridiplantae</taxon>
        <taxon>Streptophyta</taxon>
        <taxon>Embryophyta</taxon>
        <taxon>Tracheophyta</taxon>
        <taxon>Spermatophyta</taxon>
        <taxon>Magnoliopsida</taxon>
        <taxon>Liliopsida</taxon>
        <taxon>Asparagales</taxon>
        <taxon>Asparagaceae</taxon>
        <taxon>Asparagoideae</taxon>
        <taxon>Asparagus</taxon>
    </lineage>
</organism>